<dbReference type="EMBL" id="AP018052">
    <property type="protein sequence ID" value="BAZ93802.1"/>
    <property type="molecule type" value="Genomic_DNA"/>
</dbReference>
<dbReference type="InterPro" id="IPR051680">
    <property type="entry name" value="ATP-dep_Glu-Cys_Ligase-2"/>
</dbReference>
<evidence type="ECO:0000313" key="3">
    <source>
        <dbReference type="Proteomes" id="UP000218765"/>
    </source>
</evidence>
<sequence>MTMLSRVAENIYWMARYIERAENTARLINVNTNLLLDLPRRVRLGWEPIIDIMGTREVFNAHYHEADERSVIRFLITNLNNPSSILTSLSLARENARTIRDIIPREAWEQVNQLYLSAREDAGQSLAQRNRYDYLRRIILGAQTITGLLAGTMTHDEGYDFLRMGRNLERADMTTRIIDVRSATLLPETHEDLTPFENIQWMSVLKSLTAYQMYRRTMRIRVRRPDVLRFLLQERRFPRAFVHTSCEVENCLQNLPHNDKPLKALGTLQRKVLRVKPEKLAQDELHGLIDDLQLGLAKVHQRITETYF</sequence>
<dbReference type="InterPro" id="IPR007296">
    <property type="entry name" value="DUF403"/>
</dbReference>
<dbReference type="AlphaFoldDB" id="A0A1Z4VQW7"/>
<dbReference type="KEGG" id="ttc:FOKN1_1405"/>
<gene>
    <name evidence="2" type="ORF">FOKN1_1405</name>
</gene>
<dbReference type="Proteomes" id="UP000218765">
    <property type="component" value="Chromosome"/>
</dbReference>
<evidence type="ECO:0000313" key="2">
    <source>
        <dbReference type="EMBL" id="BAZ93802.1"/>
    </source>
</evidence>
<organism evidence="2 3">
    <name type="scientific">Thiohalobacter thiocyanaticus</name>
    <dbReference type="NCBI Taxonomy" id="585455"/>
    <lineage>
        <taxon>Bacteria</taxon>
        <taxon>Pseudomonadati</taxon>
        <taxon>Pseudomonadota</taxon>
        <taxon>Gammaproteobacteria</taxon>
        <taxon>Thiohalobacterales</taxon>
        <taxon>Thiohalobacteraceae</taxon>
        <taxon>Thiohalobacter</taxon>
    </lineage>
</organism>
<dbReference type="PANTHER" id="PTHR34595">
    <property type="entry name" value="BLR5612 PROTEIN"/>
    <property type="match status" value="1"/>
</dbReference>
<name>A0A1Z4VQW7_9GAMM</name>
<proteinExistence type="predicted"/>
<protein>
    <recommendedName>
        <fullName evidence="1">DUF403 domain-containing protein</fullName>
    </recommendedName>
</protein>
<feature type="domain" description="DUF403" evidence="1">
    <location>
        <begin position="3"/>
        <end position="308"/>
    </location>
</feature>
<evidence type="ECO:0000259" key="1">
    <source>
        <dbReference type="Pfam" id="PF04168"/>
    </source>
</evidence>
<reference evidence="2 3" key="1">
    <citation type="submission" date="2017-05" db="EMBL/GenBank/DDBJ databases">
        <title>Thiocyanate degradation by Thiohalobacter thiocyanaticus FOKN1.</title>
        <authorList>
            <person name="Oshiki M."/>
            <person name="Fukushima T."/>
            <person name="Kawano S."/>
            <person name="Nakagawa J."/>
        </authorList>
    </citation>
    <scope>NUCLEOTIDE SEQUENCE [LARGE SCALE GENOMIC DNA]</scope>
    <source>
        <strain evidence="2 3">FOKN1</strain>
    </source>
</reference>
<accession>A0A1Z4VQW7</accession>
<dbReference type="Pfam" id="PF04168">
    <property type="entry name" value="Alpha-E"/>
    <property type="match status" value="1"/>
</dbReference>
<dbReference type="PANTHER" id="PTHR34595:SF7">
    <property type="entry name" value="SLL1039 PROTEIN"/>
    <property type="match status" value="1"/>
</dbReference>
<keyword evidence="3" id="KW-1185">Reference proteome</keyword>